<dbReference type="PANTHER" id="PTHR24321:SF8">
    <property type="entry name" value="ESTRADIOL 17-BETA-DEHYDROGENASE 8-RELATED"/>
    <property type="match status" value="1"/>
</dbReference>
<dbReference type="GO" id="GO:0047936">
    <property type="term" value="F:glucose 1-dehydrogenase [NAD(P)+] activity"/>
    <property type="evidence" value="ECO:0007669"/>
    <property type="project" value="UniProtKB-EC"/>
</dbReference>
<dbReference type="InterPro" id="IPR020904">
    <property type="entry name" value="Sc_DH/Rdtase_CS"/>
</dbReference>
<dbReference type="SUPFAM" id="SSF51735">
    <property type="entry name" value="NAD(P)-binding Rossmann-fold domains"/>
    <property type="match status" value="1"/>
</dbReference>
<dbReference type="EMBL" id="JABBFV010000019">
    <property type="protein sequence ID" value="NML12359.1"/>
    <property type="molecule type" value="Genomic_DNA"/>
</dbReference>
<dbReference type="NCBIfam" id="NF005559">
    <property type="entry name" value="PRK07231.1"/>
    <property type="match status" value="1"/>
</dbReference>
<keyword evidence="5" id="KW-1185">Reference proteome</keyword>
<reference evidence="4 5" key="1">
    <citation type="submission" date="2020-04" db="EMBL/GenBank/DDBJ databases">
        <title>Sphingobium sp. AR-3-1 isolated from Arctic soil.</title>
        <authorList>
            <person name="Dahal R.H."/>
            <person name="Chaudhary D.K."/>
        </authorList>
    </citation>
    <scope>NUCLEOTIDE SEQUENCE [LARGE SCALE GENOMIC DNA]</scope>
    <source>
        <strain evidence="4 5">AR-3-1</strain>
    </source>
</reference>
<comment type="catalytic activity">
    <reaction evidence="3">
        <text>2,5-dichlorocyclohexa-2,5-dien-1,4-diol + NAD(+) = 2,5-dichlorohydroquinone + NADH + H(+)</text>
        <dbReference type="Rhea" id="RHEA:15741"/>
        <dbReference type="ChEBI" id="CHEBI:15378"/>
        <dbReference type="ChEBI" id="CHEBI:27545"/>
        <dbReference type="ChEBI" id="CHEBI:28975"/>
        <dbReference type="ChEBI" id="CHEBI:57540"/>
        <dbReference type="ChEBI" id="CHEBI:57945"/>
    </reaction>
</comment>
<evidence type="ECO:0000256" key="1">
    <source>
        <dbReference type="ARBA" id="ARBA00006484"/>
    </source>
</evidence>
<dbReference type="PRINTS" id="PR00080">
    <property type="entry name" value="SDRFAMILY"/>
</dbReference>
<dbReference type="FunFam" id="3.40.50.720:FF:000084">
    <property type="entry name" value="Short-chain dehydrogenase reductase"/>
    <property type="match status" value="1"/>
</dbReference>
<protein>
    <submittedName>
        <fullName evidence="4">Glucose 1-dehydrogenase</fullName>
        <ecNumber evidence="4">1.1.1.47</ecNumber>
    </submittedName>
</protein>
<dbReference type="PROSITE" id="PS00061">
    <property type="entry name" value="ADH_SHORT"/>
    <property type="match status" value="1"/>
</dbReference>
<dbReference type="AlphaFoldDB" id="A0A7X9WYS4"/>
<dbReference type="Gene3D" id="3.40.50.720">
    <property type="entry name" value="NAD(P)-binding Rossmann-like Domain"/>
    <property type="match status" value="1"/>
</dbReference>
<proteinExistence type="inferred from homology"/>
<dbReference type="EC" id="1.1.1.47" evidence="4"/>
<evidence type="ECO:0000256" key="2">
    <source>
        <dbReference type="ARBA" id="ARBA00023002"/>
    </source>
</evidence>
<evidence type="ECO:0000313" key="5">
    <source>
        <dbReference type="Proteomes" id="UP000519023"/>
    </source>
</evidence>
<organism evidence="4 5">
    <name type="scientific">Sphingobium psychrophilum</name>
    <dbReference type="NCBI Taxonomy" id="2728834"/>
    <lineage>
        <taxon>Bacteria</taxon>
        <taxon>Pseudomonadati</taxon>
        <taxon>Pseudomonadota</taxon>
        <taxon>Alphaproteobacteria</taxon>
        <taxon>Sphingomonadales</taxon>
        <taxon>Sphingomonadaceae</taxon>
        <taxon>Sphingobium</taxon>
    </lineage>
</organism>
<dbReference type="CDD" id="cd05233">
    <property type="entry name" value="SDR_c"/>
    <property type="match status" value="1"/>
</dbReference>
<dbReference type="PRINTS" id="PR00081">
    <property type="entry name" value="GDHRDH"/>
</dbReference>
<keyword evidence="2 4" id="KW-0560">Oxidoreductase</keyword>
<dbReference type="RefSeq" id="WP_169574758.1">
    <property type="nucleotide sequence ID" value="NZ_JABBFV010000019.1"/>
</dbReference>
<dbReference type="InterPro" id="IPR036291">
    <property type="entry name" value="NAD(P)-bd_dom_sf"/>
</dbReference>
<gene>
    <name evidence="4" type="ORF">HHL08_19835</name>
</gene>
<sequence>MGTLSYDYADTVTLVTGGASGIGRAISEAFAAAGGMVAIADINLEAAQSAVGAIEAMGGRARAFHVDVADENSVRALIDAIWADLGRLDHAINNAGIEANTVPLADLDSDNWRRVTDVNLSAIFYCMKAQLRSFLDRGVTGAIVNTASISGLIGGYNLAAYTATKHAVVGLTKAASMDYAAQGIRINALCPGLVDTPFIAALPQPFMDRLVFAIPMGRPGRADEMAKAVLWLCSDDASYVTGHAMVVDGGTSLGGTGTKMDDLVGAAGSH</sequence>
<dbReference type="PANTHER" id="PTHR24321">
    <property type="entry name" value="DEHYDROGENASES, SHORT CHAIN"/>
    <property type="match status" value="1"/>
</dbReference>
<dbReference type="Proteomes" id="UP000519023">
    <property type="component" value="Unassembled WGS sequence"/>
</dbReference>
<accession>A0A7X9WYS4</accession>
<comment type="similarity">
    <text evidence="1">Belongs to the short-chain dehydrogenases/reductases (SDR) family.</text>
</comment>
<dbReference type="InterPro" id="IPR002347">
    <property type="entry name" value="SDR_fam"/>
</dbReference>
<evidence type="ECO:0000313" key="4">
    <source>
        <dbReference type="EMBL" id="NML12359.1"/>
    </source>
</evidence>
<dbReference type="Pfam" id="PF13561">
    <property type="entry name" value="adh_short_C2"/>
    <property type="match status" value="1"/>
</dbReference>
<name>A0A7X9WYS4_9SPHN</name>
<evidence type="ECO:0000256" key="3">
    <source>
        <dbReference type="ARBA" id="ARBA00051383"/>
    </source>
</evidence>
<comment type="caution">
    <text evidence="4">The sequence shown here is derived from an EMBL/GenBank/DDBJ whole genome shotgun (WGS) entry which is preliminary data.</text>
</comment>